<proteinExistence type="predicted"/>
<evidence type="ECO:0000313" key="1">
    <source>
        <dbReference type="EMBL" id="ATW28500.1"/>
    </source>
</evidence>
<evidence type="ECO:0000313" key="2">
    <source>
        <dbReference type="Proteomes" id="UP000323521"/>
    </source>
</evidence>
<dbReference type="EMBL" id="CP017634">
    <property type="protein sequence ID" value="ATW28500.1"/>
    <property type="molecule type" value="Genomic_DNA"/>
</dbReference>
<dbReference type="Pfam" id="PF19585">
    <property type="entry name" value="DUF6092"/>
    <property type="match status" value="1"/>
</dbReference>
<protein>
    <submittedName>
        <fullName evidence="1">Uncharacterized protein</fullName>
    </submittedName>
</protein>
<reference evidence="1 2" key="1">
    <citation type="submission" date="2016-10" db="EMBL/GenBank/DDBJ databases">
        <title>Complete Genome Sequence of Peptococcaceae strain DCMF.</title>
        <authorList>
            <person name="Edwards R.J."/>
            <person name="Holland S.I."/>
            <person name="Deshpande N.P."/>
            <person name="Wong Y.K."/>
            <person name="Ertan H."/>
            <person name="Manefield M."/>
            <person name="Russell T.L."/>
            <person name="Lee M.J."/>
        </authorList>
    </citation>
    <scope>NUCLEOTIDE SEQUENCE [LARGE SCALE GENOMIC DNA]</scope>
    <source>
        <strain evidence="1 2">DCMF</strain>
    </source>
</reference>
<gene>
    <name evidence="1" type="ORF">DCMF_09705</name>
</gene>
<sequence length="87" mass="9832">MEGYYDLIGYLVSSAKELVVDPKLYGPLRLVDAVSRLVTLLEKEEKADSFLLSLKEEIDAGKFLVMTDEAAFISFLEELVMKMARQP</sequence>
<dbReference type="InterPro" id="IPR046074">
    <property type="entry name" value="DUF6092"/>
</dbReference>
<dbReference type="KEGG" id="fwa:DCMF_09705"/>
<organism evidence="1 2">
    <name type="scientific">Formimonas warabiya</name>
    <dbReference type="NCBI Taxonomy" id="1761012"/>
    <lineage>
        <taxon>Bacteria</taxon>
        <taxon>Bacillati</taxon>
        <taxon>Bacillota</taxon>
        <taxon>Clostridia</taxon>
        <taxon>Eubacteriales</taxon>
        <taxon>Peptococcaceae</taxon>
        <taxon>Candidatus Formimonas</taxon>
    </lineage>
</organism>
<dbReference type="AlphaFoldDB" id="A0A3G1L1I1"/>
<accession>A0A3G1L1I1</accession>
<name>A0A3G1L1I1_FORW1</name>
<keyword evidence="2" id="KW-1185">Reference proteome</keyword>
<dbReference type="Proteomes" id="UP000323521">
    <property type="component" value="Chromosome"/>
</dbReference>